<dbReference type="Proteomes" id="UP000179734">
    <property type="component" value="Unassembled WGS sequence"/>
</dbReference>
<comment type="caution">
    <text evidence="2">The sequence shown here is derived from an EMBL/GenBank/DDBJ whole genome shotgun (WGS) entry which is preliminary data.</text>
</comment>
<dbReference type="EMBL" id="MLQM01000020">
    <property type="protein sequence ID" value="OHV05280.1"/>
    <property type="molecule type" value="Genomic_DNA"/>
</dbReference>
<evidence type="ECO:0000313" key="2">
    <source>
        <dbReference type="EMBL" id="OHV05280.1"/>
    </source>
</evidence>
<reference evidence="2 3" key="1">
    <citation type="submission" date="2016-10" db="EMBL/GenBank/DDBJ databases">
        <title>Genome sequence of Mycobacterium talmonii.</title>
        <authorList>
            <person name="Greninger A.L."/>
            <person name="Elliott B."/>
            <person name="Vasireddy S."/>
            <person name="Vasireddy R."/>
        </authorList>
    </citation>
    <scope>NUCLEOTIDE SEQUENCE [LARGE SCALE GENOMIC DNA]</scope>
    <source>
        <strain evidence="3">NE-TNMC-100812</strain>
    </source>
</reference>
<keyword evidence="3" id="KW-1185">Reference proteome</keyword>
<proteinExistence type="predicted"/>
<dbReference type="InterPro" id="IPR036271">
    <property type="entry name" value="Tet_transcr_reg_TetR-rel_C_sf"/>
</dbReference>
<name>A0A1S1NMS3_9MYCO</name>
<dbReference type="Gene3D" id="1.10.357.10">
    <property type="entry name" value="Tetracycline Repressor, domain 2"/>
    <property type="match status" value="1"/>
</dbReference>
<accession>A0A1S1NMS3</accession>
<dbReference type="AlphaFoldDB" id="A0A1S1NMS3"/>
<evidence type="ECO:0000259" key="1">
    <source>
        <dbReference type="Pfam" id="PF17920"/>
    </source>
</evidence>
<evidence type="ECO:0000313" key="3">
    <source>
        <dbReference type="Proteomes" id="UP000179734"/>
    </source>
</evidence>
<gene>
    <name evidence="2" type="ORF">BKN37_06370</name>
</gene>
<protein>
    <recommendedName>
        <fullName evidence="1">Tetracyclin repressor-like C-terminal domain-containing protein</fullName>
    </recommendedName>
</protein>
<dbReference type="InterPro" id="IPR041678">
    <property type="entry name" value="TetR_C_16"/>
</dbReference>
<organism evidence="2 3">
    <name type="scientific">Mycobacterium talmoniae</name>
    <dbReference type="NCBI Taxonomy" id="1858794"/>
    <lineage>
        <taxon>Bacteria</taxon>
        <taxon>Bacillati</taxon>
        <taxon>Actinomycetota</taxon>
        <taxon>Actinomycetes</taxon>
        <taxon>Mycobacteriales</taxon>
        <taxon>Mycobacteriaceae</taxon>
        <taxon>Mycobacterium</taxon>
    </lineage>
</organism>
<dbReference type="SUPFAM" id="SSF48498">
    <property type="entry name" value="Tetracyclin repressor-like, C-terminal domain"/>
    <property type="match status" value="1"/>
</dbReference>
<sequence>MGADDQPELLAGVEHQPDGEQVDLDVDDLASVRLLGAAAARSADDAALRAGLVSSMVVGLVVGRRIVGVPVLANADLETLVALLAPAVQNVLTSGENA</sequence>
<dbReference type="RefSeq" id="WP_071023469.1">
    <property type="nucleotide sequence ID" value="NZ_MLQM01000020.1"/>
</dbReference>
<dbReference type="Pfam" id="PF17920">
    <property type="entry name" value="TetR_C_16"/>
    <property type="match status" value="1"/>
</dbReference>
<feature type="domain" description="Tetracyclin repressor-like C-terminal" evidence="1">
    <location>
        <begin position="9"/>
        <end position="92"/>
    </location>
</feature>